<dbReference type="GO" id="GO:0030170">
    <property type="term" value="F:pyridoxal phosphate binding"/>
    <property type="evidence" value="ECO:0007669"/>
    <property type="project" value="InterPro"/>
</dbReference>
<dbReference type="GO" id="GO:0047804">
    <property type="term" value="F:cysteine-S-conjugate beta-lyase activity"/>
    <property type="evidence" value="ECO:0007669"/>
    <property type="project" value="UniProtKB-EC"/>
</dbReference>
<dbReference type="Gene3D" id="3.90.1150.10">
    <property type="entry name" value="Aspartate Aminotransferase, domain 1"/>
    <property type="match status" value="1"/>
</dbReference>
<dbReference type="InterPro" id="IPR015421">
    <property type="entry name" value="PyrdxlP-dep_Trfase_major"/>
</dbReference>
<dbReference type="CDD" id="cd00609">
    <property type="entry name" value="AAT_like"/>
    <property type="match status" value="1"/>
</dbReference>
<keyword evidence="4 7" id="KW-0456">Lyase</keyword>
<gene>
    <name evidence="7" type="ORF">EDC37_11912</name>
</gene>
<evidence type="ECO:0000256" key="1">
    <source>
        <dbReference type="ARBA" id="ARBA00001933"/>
    </source>
</evidence>
<evidence type="ECO:0000256" key="4">
    <source>
        <dbReference type="ARBA" id="ARBA00023239"/>
    </source>
</evidence>
<proteinExistence type="inferred from homology"/>
<reference evidence="7 8" key="1">
    <citation type="submission" date="2019-03" db="EMBL/GenBank/DDBJ databases">
        <title>Genomic Encyclopedia of Type Strains, Phase IV (KMG-IV): sequencing the most valuable type-strain genomes for metagenomic binning, comparative biology and taxonomic classification.</title>
        <authorList>
            <person name="Goeker M."/>
        </authorList>
    </citation>
    <scope>NUCLEOTIDE SEQUENCE [LARGE SCALE GENOMIC DNA]</scope>
    <source>
        <strain evidence="7 8">DSM 20467</strain>
    </source>
</reference>
<organism evidence="7 8">
    <name type="scientific">Pectinatus cerevisiiphilus</name>
    <dbReference type="NCBI Taxonomy" id="86956"/>
    <lineage>
        <taxon>Bacteria</taxon>
        <taxon>Bacillati</taxon>
        <taxon>Bacillota</taxon>
        <taxon>Negativicutes</taxon>
        <taxon>Selenomonadales</taxon>
        <taxon>Selenomonadaceae</taxon>
        <taxon>Pectinatus</taxon>
    </lineage>
</organism>
<dbReference type="InterPro" id="IPR015424">
    <property type="entry name" value="PyrdxlP-dep_Trfase"/>
</dbReference>
<keyword evidence="8" id="KW-1185">Reference proteome</keyword>
<dbReference type="AlphaFoldDB" id="A0A4R3K351"/>
<accession>A0A4R3K351</accession>
<dbReference type="InterPro" id="IPR051798">
    <property type="entry name" value="Class-II_PLP-Dep_Aminotrans"/>
</dbReference>
<evidence type="ECO:0000256" key="5">
    <source>
        <dbReference type="ARBA" id="ARBA00037974"/>
    </source>
</evidence>
<evidence type="ECO:0000259" key="6">
    <source>
        <dbReference type="Pfam" id="PF00155"/>
    </source>
</evidence>
<dbReference type="EC" id="4.4.1.13" evidence="2"/>
<dbReference type="Proteomes" id="UP000295188">
    <property type="component" value="Unassembled WGS sequence"/>
</dbReference>
<evidence type="ECO:0000313" key="7">
    <source>
        <dbReference type="EMBL" id="TCS77057.1"/>
    </source>
</evidence>
<comment type="cofactor">
    <cofactor evidence="1">
        <name>pyridoxal 5'-phosphate</name>
        <dbReference type="ChEBI" id="CHEBI:597326"/>
    </cofactor>
</comment>
<comment type="caution">
    <text evidence="7">The sequence shown here is derived from an EMBL/GenBank/DDBJ whole genome shotgun (WGS) entry which is preliminary data.</text>
</comment>
<dbReference type="OrthoDB" id="9802328at2"/>
<feature type="domain" description="Aminotransferase class I/classII large" evidence="6">
    <location>
        <begin position="28"/>
        <end position="372"/>
    </location>
</feature>
<protein>
    <recommendedName>
        <fullName evidence="2">cysteine-S-conjugate beta-lyase</fullName>
        <ecNumber evidence="2">4.4.1.13</ecNumber>
    </recommendedName>
</protein>
<evidence type="ECO:0000313" key="8">
    <source>
        <dbReference type="Proteomes" id="UP000295188"/>
    </source>
</evidence>
<keyword evidence="3" id="KW-0663">Pyridoxal phosphate</keyword>
<dbReference type="PANTHER" id="PTHR43525">
    <property type="entry name" value="PROTEIN MALY"/>
    <property type="match status" value="1"/>
</dbReference>
<dbReference type="SUPFAM" id="SSF53383">
    <property type="entry name" value="PLP-dependent transferases"/>
    <property type="match status" value="1"/>
</dbReference>
<dbReference type="PANTHER" id="PTHR43525:SF1">
    <property type="entry name" value="PROTEIN MALY"/>
    <property type="match status" value="1"/>
</dbReference>
<evidence type="ECO:0000256" key="3">
    <source>
        <dbReference type="ARBA" id="ARBA00022898"/>
    </source>
</evidence>
<dbReference type="RefSeq" id="WP_132551155.1">
    <property type="nucleotide sequence ID" value="NZ_SMAA01000019.1"/>
</dbReference>
<dbReference type="InterPro" id="IPR015422">
    <property type="entry name" value="PyrdxlP-dep_Trfase_small"/>
</dbReference>
<dbReference type="EMBL" id="SMAA01000019">
    <property type="protein sequence ID" value="TCS77057.1"/>
    <property type="molecule type" value="Genomic_DNA"/>
</dbReference>
<name>A0A4R3K351_9FIRM</name>
<dbReference type="InterPro" id="IPR004839">
    <property type="entry name" value="Aminotransferase_I/II_large"/>
</dbReference>
<sequence>MSFDEIIDRKNNFSAKYDELEQKFGRNDLIPLWIADMDFKTAAPIIEAIKERADQGIFGYTSRPDSYYQSVCDWFEKYHDWRPEPQLMLHSLGVVVSLSLLIQNFTCPGDKIIIQTPVYYPFFDVIRKNGRILVENPLLKVNGHYEMDYADFEKQARNGAKYFLLCSPHNPVGRVWTKEELSRIGEICLKYGVRIIADEIHADIVFPGHKHVSIASISEALQHNTITCIAPSKTFNLAGLQASLVIFPNMEERNKFDNILGVLDIKRNSCFNLVAVEAAYRHGREWLEDVLKYIEGNFKYINEFCKKNIPEIKPNYPEGTYLVLLDCQGLGLDKKALHDFMVNKAKLALDDGFWFSNVLAQHMRLNAACPRQILVKALQQLADAIHVLRTQNDKKI</sequence>
<dbReference type="InterPro" id="IPR027619">
    <property type="entry name" value="C-S_lyase_PatB-like"/>
</dbReference>
<comment type="similarity">
    <text evidence="5">Belongs to the class-II pyridoxal-phosphate-dependent aminotransferase family. MalY/PatB cystathionine beta-lyase subfamily.</text>
</comment>
<dbReference type="Pfam" id="PF00155">
    <property type="entry name" value="Aminotran_1_2"/>
    <property type="match status" value="1"/>
</dbReference>
<evidence type="ECO:0000256" key="2">
    <source>
        <dbReference type="ARBA" id="ARBA00012224"/>
    </source>
</evidence>
<dbReference type="NCBIfam" id="TIGR04350">
    <property type="entry name" value="C_S_lyase_PatB"/>
    <property type="match status" value="1"/>
</dbReference>
<dbReference type="Gene3D" id="3.40.640.10">
    <property type="entry name" value="Type I PLP-dependent aspartate aminotransferase-like (Major domain)"/>
    <property type="match status" value="1"/>
</dbReference>